<accession>I3VZD9</accession>
<reference evidence="1" key="1">
    <citation type="submission" date="2012-01" db="EMBL/GenBank/DDBJ databases">
        <authorList>
            <person name="Summers A.O."/>
            <person name="Wireman J."/>
            <person name="Sale K."/>
        </authorList>
    </citation>
    <scope>NUCLEOTIDE SEQUENCE</scope>
    <source>
        <strain evidence="1">31-32</strain>
        <plasmid evidence="1">p3132-53</plasmid>
    </source>
</reference>
<geneLocation type="plasmid" evidence="1">
    <name>p3132-53</name>
</geneLocation>
<evidence type="ECO:0000313" key="1">
    <source>
        <dbReference type="EMBL" id="AFK88716.1"/>
    </source>
</evidence>
<dbReference type="EMBL" id="JQ418520">
    <property type="protein sequence ID" value="AFK88716.1"/>
    <property type="molecule type" value="Genomic_DNA"/>
</dbReference>
<dbReference type="Gene3D" id="1.10.10.60">
    <property type="entry name" value="Homeodomain-like"/>
    <property type="match status" value="1"/>
</dbReference>
<organism evidence="1">
    <name type="scientific">Arthrobacter sp. 31.31</name>
    <dbReference type="NCBI Taxonomy" id="347202"/>
    <lineage>
        <taxon>Bacteria</taxon>
        <taxon>Bacillati</taxon>
        <taxon>Actinomycetota</taxon>
        <taxon>Actinomycetes</taxon>
        <taxon>Micrococcales</taxon>
        <taxon>Micrococcaceae</taxon>
        <taxon>Arthrobacter</taxon>
    </lineage>
</organism>
<sequence length="126" mass="14074">MTFIIDINDARLAVQSANLHLEETILRAYKHRVKITEIARAAGLSRTQVHRIINVRGATLHLPPSDRNGVYTDDAGHTGTAKPEWLVASVGSGSVRGWYFREDDAANAVEKGQYHRQVTHSEQGWE</sequence>
<dbReference type="RefSeq" id="WP_015061709.1">
    <property type="nucleotide sequence ID" value="NC_019326.1"/>
</dbReference>
<proteinExistence type="predicted"/>
<dbReference type="AlphaFoldDB" id="I3VZD9"/>
<protein>
    <submittedName>
        <fullName evidence="1">Uncharacterized protein</fullName>
    </submittedName>
</protein>
<name>I3VZD9_9MICC</name>
<keyword evidence="1" id="KW-0614">Plasmid</keyword>